<dbReference type="RefSeq" id="WP_344152458.1">
    <property type="nucleotide sequence ID" value="NZ_BAAANF010000012.1"/>
</dbReference>
<dbReference type="PANTHER" id="PTHR35807:SF1">
    <property type="entry name" value="TRANSCRIPTIONAL REGULATOR REDD"/>
    <property type="match status" value="1"/>
</dbReference>
<gene>
    <name evidence="7" type="ORF">GCM10009745_35100</name>
</gene>
<dbReference type="Gene3D" id="1.10.10.10">
    <property type="entry name" value="Winged helix-like DNA-binding domain superfamily/Winged helix DNA-binding domain"/>
    <property type="match status" value="1"/>
</dbReference>
<dbReference type="Pfam" id="PF03704">
    <property type="entry name" value="BTAD"/>
    <property type="match status" value="1"/>
</dbReference>
<dbReference type="PANTHER" id="PTHR35807">
    <property type="entry name" value="TRANSCRIPTIONAL REGULATOR REDD-RELATED"/>
    <property type="match status" value="1"/>
</dbReference>
<dbReference type="EMBL" id="BAAANF010000012">
    <property type="protein sequence ID" value="GAA1687351.1"/>
    <property type="molecule type" value="Genomic_DNA"/>
</dbReference>
<dbReference type="CDD" id="cd15831">
    <property type="entry name" value="BTAD"/>
    <property type="match status" value="1"/>
</dbReference>
<dbReference type="PROSITE" id="PS51755">
    <property type="entry name" value="OMPR_PHOB"/>
    <property type="match status" value="1"/>
</dbReference>
<sequence>MSGRSLRIEILGSLRVLWQGEPISVGAHRLQTLLAVLALRANRVCTPEELLDLVWHDEPPGTGLKVLPPYIYRLRRALPIDVVDRTSEGYVLRLAPGSLDITDFETTAARAEGLRDAGELDAAASAYQQALALFRGEPLTGLAGPYLDTQRLRLTERRDKVFADHVDVDLSRGHAAELIAELVPIVAAKPFDERLAGQLMRALAADNRQAEALELYTHTRDTLIDQLGVEPGPALREVHRTVLRNEAARAVRDELPYAGAAFVGREAELDRLTNALVGGTAAPPIVAIDGMAGAGKTALAVQTARRLADRYPDGLLFADLHGHTAGRPPREVKSTLDHLLAGAGVAATAIPSGLEEAQVLWRTTVAGRRLLIVFDNARDSNAVAPLLPGSPTCAVLITSRGQLTGLDVRERLHLGLLTSDDANALLAQLAGTDRIAEDIASSNRLIEHCGNLPLALRIVGARLRHRPAWTVAHINDRLDRVGRRLSELTADGVGVSATFELSYEQLTSDQQRFFRLLSLLPGRDFDQYGAAALLDRTPDEASDLAESLVDANLLLQPTPGRYEFHDLIREYAGHLARTTDLPATLAAAADRLLDYYQQACFHPFSWQEGMHYFEPETRSSRALPAFDSWEQAKAWADGEADNLAAAVEHSAAADDHRRTWQLGLAAVNYLERRGKIQHQERVLELALSAAAALSDREAEARVLHAHGRLIRAQRGGRPSAELLRSALDRLPPDGDLLVRAHILTGLGSALRTLDPYGEALPVLEEATRLARQLKEDRLLAAGLSSIGMLHGNAYNYEPAVIAFEEAVVAFRRIPAGGLFADTLAALSVMYLALDRVDEAIATATAAYELAVELDNKFSLPWALGALGAAYRDSGRDVERAVELHRQALVAADAIGSILTGWTMQMHLGNSLLAAGDLAGALSWFETVLESATTAKDYVYILAGHEGVADYAIAAGDPRTAIDHLERAVAIADEHIPPRSSGLREKLATLTG</sequence>
<dbReference type="Proteomes" id="UP001500280">
    <property type="component" value="Unassembled WGS sequence"/>
</dbReference>
<dbReference type="SUPFAM" id="SSF46894">
    <property type="entry name" value="C-terminal effector domain of the bipartite response regulators"/>
    <property type="match status" value="1"/>
</dbReference>
<comment type="similarity">
    <text evidence="1">Belongs to the AfsR/DnrI/RedD regulatory family.</text>
</comment>
<dbReference type="InterPro" id="IPR001867">
    <property type="entry name" value="OmpR/PhoB-type_DNA-bd"/>
</dbReference>
<dbReference type="SMART" id="SM00028">
    <property type="entry name" value="TPR"/>
    <property type="match status" value="7"/>
</dbReference>
<keyword evidence="8" id="KW-1185">Reference proteome</keyword>
<dbReference type="Gene3D" id="1.25.40.10">
    <property type="entry name" value="Tetratricopeptide repeat domain"/>
    <property type="match status" value="3"/>
</dbReference>
<dbReference type="SUPFAM" id="SSF48452">
    <property type="entry name" value="TPR-like"/>
    <property type="match status" value="3"/>
</dbReference>
<evidence type="ECO:0000313" key="7">
    <source>
        <dbReference type="EMBL" id="GAA1687351.1"/>
    </source>
</evidence>
<dbReference type="InterPro" id="IPR036388">
    <property type="entry name" value="WH-like_DNA-bd_sf"/>
</dbReference>
<dbReference type="PRINTS" id="PR00364">
    <property type="entry name" value="DISEASERSIST"/>
</dbReference>
<dbReference type="SMART" id="SM01043">
    <property type="entry name" value="BTAD"/>
    <property type="match status" value="1"/>
</dbReference>
<keyword evidence="2" id="KW-0805">Transcription regulation</keyword>
<keyword evidence="4" id="KW-0804">Transcription</keyword>
<evidence type="ECO:0000256" key="5">
    <source>
        <dbReference type="PROSITE-ProRule" id="PRU01091"/>
    </source>
</evidence>
<comment type="caution">
    <text evidence="7">The sequence shown here is derived from an EMBL/GenBank/DDBJ whole genome shotgun (WGS) entry which is preliminary data.</text>
</comment>
<keyword evidence="3 5" id="KW-0238">DNA-binding</keyword>
<dbReference type="SUPFAM" id="SSF52540">
    <property type="entry name" value="P-loop containing nucleoside triphosphate hydrolases"/>
    <property type="match status" value="1"/>
</dbReference>
<evidence type="ECO:0000256" key="2">
    <source>
        <dbReference type="ARBA" id="ARBA00023015"/>
    </source>
</evidence>
<dbReference type="Pfam" id="PF13176">
    <property type="entry name" value="TPR_7"/>
    <property type="match status" value="1"/>
</dbReference>
<evidence type="ECO:0000313" key="8">
    <source>
        <dbReference type="Proteomes" id="UP001500280"/>
    </source>
</evidence>
<feature type="domain" description="OmpR/PhoB-type" evidence="6">
    <location>
        <begin position="1"/>
        <end position="94"/>
    </location>
</feature>
<accession>A0ABP4TFT5</accession>
<dbReference type="InterPro" id="IPR011990">
    <property type="entry name" value="TPR-like_helical_dom_sf"/>
</dbReference>
<name>A0ABP4TFT5_9ACTN</name>
<dbReference type="InterPro" id="IPR005158">
    <property type="entry name" value="BTAD"/>
</dbReference>
<dbReference type="InterPro" id="IPR027417">
    <property type="entry name" value="P-loop_NTPase"/>
</dbReference>
<dbReference type="InterPro" id="IPR019734">
    <property type="entry name" value="TPR_rpt"/>
</dbReference>
<dbReference type="Pfam" id="PF00486">
    <property type="entry name" value="Trans_reg_C"/>
    <property type="match status" value="1"/>
</dbReference>
<proteinExistence type="inferred from homology"/>
<evidence type="ECO:0000259" key="6">
    <source>
        <dbReference type="PROSITE" id="PS51755"/>
    </source>
</evidence>
<dbReference type="Pfam" id="PF13424">
    <property type="entry name" value="TPR_12"/>
    <property type="match status" value="1"/>
</dbReference>
<organism evidence="7 8">
    <name type="scientific">Kribbella yunnanensis</name>
    <dbReference type="NCBI Taxonomy" id="190194"/>
    <lineage>
        <taxon>Bacteria</taxon>
        <taxon>Bacillati</taxon>
        <taxon>Actinomycetota</taxon>
        <taxon>Actinomycetes</taxon>
        <taxon>Propionibacteriales</taxon>
        <taxon>Kribbellaceae</taxon>
        <taxon>Kribbella</taxon>
    </lineage>
</organism>
<dbReference type="InterPro" id="IPR016032">
    <property type="entry name" value="Sig_transdc_resp-reg_C-effctor"/>
</dbReference>
<evidence type="ECO:0000256" key="3">
    <source>
        <dbReference type="ARBA" id="ARBA00023125"/>
    </source>
</evidence>
<feature type="DNA-binding region" description="OmpR/PhoB-type" evidence="5">
    <location>
        <begin position="1"/>
        <end position="94"/>
    </location>
</feature>
<dbReference type="SMART" id="SM00862">
    <property type="entry name" value="Trans_reg_C"/>
    <property type="match status" value="1"/>
</dbReference>
<reference evidence="8" key="1">
    <citation type="journal article" date="2019" name="Int. J. Syst. Evol. Microbiol.">
        <title>The Global Catalogue of Microorganisms (GCM) 10K type strain sequencing project: providing services to taxonomists for standard genome sequencing and annotation.</title>
        <authorList>
            <consortium name="The Broad Institute Genomics Platform"/>
            <consortium name="The Broad Institute Genome Sequencing Center for Infectious Disease"/>
            <person name="Wu L."/>
            <person name="Ma J."/>
        </authorList>
    </citation>
    <scope>NUCLEOTIDE SEQUENCE [LARGE SCALE GENOMIC DNA]</scope>
    <source>
        <strain evidence="8">JCM 14307</strain>
    </source>
</reference>
<evidence type="ECO:0000256" key="1">
    <source>
        <dbReference type="ARBA" id="ARBA00005820"/>
    </source>
</evidence>
<evidence type="ECO:0000256" key="4">
    <source>
        <dbReference type="ARBA" id="ARBA00023163"/>
    </source>
</evidence>
<dbReference type="InterPro" id="IPR051677">
    <property type="entry name" value="AfsR-DnrI-RedD_regulator"/>
</dbReference>
<protein>
    <submittedName>
        <fullName evidence="7">BTAD domain-containing putative transcriptional regulator</fullName>
    </submittedName>
</protein>